<evidence type="ECO:0000313" key="3">
    <source>
        <dbReference type="EMBL" id="VFU49392.1"/>
    </source>
</evidence>
<keyword evidence="1" id="KW-0862">Zinc</keyword>
<dbReference type="GO" id="GO:0008270">
    <property type="term" value="F:zinc ion binding"/>
    <property type="evidence" value="ECO:0007669"/>
    <property type="project" value="UniProtKB-KW"/>
</dbReference>
<evidence type="ECO:0000256" key="1">
    <source>
        <dbReference type="PROSITE-ProRule" id="PRU00175"/>
    </source>
</evidence>
<dbReference type="SMART" id="SM00184">
    <property type="entry name" value="RING"/>
    <property type="match status" value="1"/>
</dbReference>
<dbReference type="GO" id="GO:0031624">
    <property type="term" value="F:ubiquitin conjugating enzyme binding"/>
    <property type="evidence" value="ECO:0007669"/>
    <property type="project" value="TreeGrafter"/>
</dbReference>
<dbReference type="SUPFAM" id="SSF57850">
    <property type="entry name" value="RING/U-box"/>
    <property type="match status" value="1"/>
</dbReference>
<organism evidence="3">
    <name type="scientific">Salix viminalis</name>
    <name type="common">Common osier</name>
    <name type="synonym">Basket willow</name>
    <dbReference type="NCBI Taxonomy" id="40686"/>
    <lineage>
        <taxon>Eukaryota</taxon>
        <taxon>Viridiplantae</taxon>
        <taxon>Streptophyta</taxon>
        <taxon>Embryophyta</taxon>
        <taxon>Tracheophyta</taxon>
        <taxon>Spermatophyta</taxon>
        <taxon>Magnoliopsida</taxon>
        <taxon>eudicotyledons</taxon>
        <taxon>Gunneridae</taxon>
        <taxon>Pentapetalae</taxon>
        <taxon>rosids</taxon>
        <taxon>fabids</taxon>
        <taxon>Malpighiales</taxon>
        <taxon>Salicaceae</taxon>
        <taxon>Saliceae</taxon>
        <taxon>Salix</taxon>
    </lineage>
</organism>
<proteinExistence type="predicted"/>
<dbReference type="InterPro" id="IPR001841">
    <property type="entry name" value="Znf_RING"/>
</dbReference>
<protein>
    <recommendedName>
        <fullName evidence="2">RING-type domain-containing protein</fullName>
    </recommendedName>
</protein>
<sequence length="132" mass="15170">MFLKFGYLSSSQLLQTLHKNEAAIWQDNVDPDSMTYEELLELGETVGTQNRGLSQELISVLPISKYKRSFFSKRKSRSERCVICQMEYKRGDRQITLPCKHIYHAGCGTRWLSINKACPICYTVVFGDASKH</sequence>
<dbReference type="EMBL" id="CAADRP010001707">
    <property type="protein sequence ID" value="VFU49392.1"/>
    <property type="molecule type" value="Genomic_DNA"/>
</dbReference>
<dbReference type="PROSITE" id="PS50089">
    <property type="entry name" value="ZF_RING_2"/>
    <property type="match status" value="1"/>
</dbReference>
<dbReference type="Pfam" id="PF13639">
    <property type="entry name" value="zf-RING_2"/>
    <property type="match status" value="1"/>
</dbReference>
<dbReference type="AlphaFoldDB" id="A0A6N2M6Y8"/>
<dbReference type="FunFam" id="3.30.40.10:FF:000226">
    <property type="entry name" value="E3 ubiquitin ligase BIG BROTHER"/>
    <property type="match status" value="1"/>
</dbReference>
<dbReference type="GO" id="GO:0004842">
    <property type="term" value="F:ubiquitin-protein transferase activity"/>
    <property type="evidence" value="ECO:0007669"/>
    <property type="project" value="InterPro"/>
</dbReference>
<dbReference type="GO" id="GO:0046621">
    <property type="term" value="P:negative regulation of organ growth"/>
    <property type="evidence" value="ECO:0007669"/>
    <property type="project" value="InterPro"/>
</dbReference>
<name>A0A6N2M6Y8_SALVM</name>
<dbReference type="InterPro" id="IPR013083">
    <property type="entry name" value="Znf_RING/FYVE/PHD"/>
</dbReference>
<dbReference type="PANTHER" id="PTHR46400">
    <property type="entry name" value="RING/U-BOX SUPERFAMILY PROTEIN"/>
    <property type="match status" value="1"/>
</dbReference>
<gene>
    <name evidence="3" type="ORF">SVIM_LOCUS325373</name>
</gene>
<dbReference type="GO" id="GO:0048437">
    <property type="term" value="P:floral organ development"/>
    <property type="evidence" value="ECO:0007669"/>
    <property type="project" value="TreeGrafter"/>
</dbReference>
<feature type="domain" description="RING-type" evidence="2">
    <location>
        <begin position="81"/>
        <end position="121"/>
    </location>
</feature>
<accession>A0A6N2M6Y8</accession>
<dbReference type="Gene3D" id="3.30.40.10">
    <property type="entry name" value="Zinc/RING finger domain, C3HC4 (zinc finger)"/>
    <property type="match status" value="1"/>
</dbReference>
<dbReference type="PANTHER" id="PTHR46400:SF5">
    <property type="entry name" value="RING-TYPE DOMAIN-CONTAINING PROTEIN"/>
    <property type="match status" value="1"/>
</dbReference>
<dbReference type="GO" id="GO:0016567">
    <property type="term" value="P:protein ubiquitination"/>
    <property type="evidence" value="ECO:0007669"/>
    <property type="project" value="InterPro"/>
</dbReference>
<keyword evidence="1" id="KW-0863">Zinc-finger</keyword>
<keyword evidence="1" id="KW-0479">Metal-binding</keyword>
<reference evidence="3" key="1">
    <citation type="submission" date="2019-03" db="EMBL/GenBank/DDBJ databases">
        <authorList>
            <person name="Mank J."/>
            <person name="Almeida P."/>
        </authorList>
    </citation>
    <scope>NUCLEOTIDE SEQUENCE</scope>
    <source>
        <strain evidence="3">78183</strain>
    </source>
</reference>
<dbReference type="InterPro" id="IPR033276">
    <property type="entry name" value="BB"/>
</dbReference>
<evidence type="ECO:0000259" key="2">
    <source>
        <dbReference type="PROSITE" id="PS50089"/>
    </source>
</evidence>